<dbReference type="AlphaFoldDB" id="A0A3M7QT97"/>
<keyword evidence="2" id="KW-1185">Reference proteome</keyword>
<comment type="caution">
    <text evidence="1">The sequence shown here is derived from an EMBL/GenBank/DDBJ whole genome shotgun (WGS) entry which is preliminary data.</text>
</comment>
<protein>
    <submittedName>
        <fullName evidence="1">Uncharacterized protein</fullName>
    </submittedName>
</protein>
<reference evidence="1 2" key="1">
    <citation type="journal article" date="2018" name="Sci. Rep.">
        <title>Genomic signatures of local adaptation to the degree of environmental predictability in rotifers.</title>
        <authorList>
            <person name="Franch-Gras L."/>
            <person name="Hahn C."/>
            <person name="Garcia-Roger E.M."/>
            <person name="Carmona M.J."/>
            <person name="Serra M."/>
            <person name="Gomez A."/>
        </authorList>
    </citation>
    <scope>NUCLEOTIDE SEQUENCE [LARGE SCALE GENOMIC DNA]</scope>
    <source>
        <strain evidence="1">HYR1</strain>
    </source>
</reference>
<organism evidence="1 2">
    <name type="scientific">Brachionus plicatilis</name>
    <name type="common">Marine rotifer</name>
    <name type="synonym">Brachionus muelleri</name>
    <dbReference type="NCBI Taxonomy" id="10195"/>
    <lineage>
        <taxon>Eukaryota</taxon>
        <taxon>Metazoa</taxon>
        <taxon>Spiralia</taxon>
        <taxon>Gnathifera</taxon>
        <taxon>Rotifera</taxon>
        <taxon>Eurotatoria</taxon>
        <taxon>Monogononta</taxon>
        <taxon>Pseudotrocha</taxon>
        <taxon>Ploima</taxon>
        <taxon>Brachionidae</taxon>
        <taxon>Brachionus</taxon>
    </lineage>
</organism>
<proteinExistence type="predicted"/>
<dbReference type="EMBL" id="REGN01005218">
    <property type="protein sequence ID" value="RNA14281.1"/>
    <property type="molecule type" value="Genomic_DNA"/>
</dbReference>
<dbReference type="Proteomes" id="UP000276133">
    <property type="component" value="Unassembled WGS sequence"/>
</dbReference>
<sequence>MFFHAVKKFVHVYLINAAFFKAILQHFKILNELVFQLSIDFSSLNGNRALKWNRKKKKLNLIALTTLQDKSTKLEI</sequence>
<gene>
    <name evidence="1" type="ORF">BpHYR1_036886</name>
</gene>
<name>A0A3M7QT97_BRAPC</name>
<evidence type="ECO:0000313" key="1">
    <source>
        <dbReference type="EMBL" id="RNA14281.1"/>
    </source>
</evidence>
<evidence type="ECO:0000313" key="2">
    <source>
        <dbReference type="Proteomes" id="UP000276133"/>
    </source>
</evidence>
<accession>A0A3M7QT97</accession>